<proteinExistence type="predicted"/>
<accession>U3P8C9</accession>
<dbReference type="KEGG" id="lxy:O159_20840"/>
<dbReference type="EMBL" id="CP006734">
    <property type="protein sequence ID" value="AGW42066.1"/>
    <property type="molecule type" value="Genomic_DNA"/>
</dbReference>
<dbReference type="AlphaFoldDB" id="U3P8C9"/>
<dbReference type="HOGENOM" id="CLU_574649_0_0_11"/>
<dbReference type="InterPro" id="IPR043750">
    <property type="entry name" value="DUF5695"/>
</dbReference>
<evidence type="ECO:0000313" key="2">
    <source>
        <dbReference type="Proteomes" id="UP000016743"/>
    </source>
</evidence>
<dbReference type="eggNOG" id="ENOG502Z7QN">
    <property type="taxonomic scope" value="Bacteria"/>
</dbReference>
<dbReference type="Proteomes" id="UP000016743">
    <property type="component" value="Chromosome"/>
</dbReference>
<dbReference type="STRING" id="1389489.O159_20840"/>
<name>U3P8C9_LEIXC</name>
<sequence length="475" mass="51521">MAGEVSSLDMYLEKAVWENLMGNTPDDPEPSYLVHNFWEQGKPGSANDTLSYRGYAYPHVYNTFFGMYQIEKKYPSLVAYTHPATWCLNVAFNVFERLYSESISYNWSTGLMGEQTTPALIAALQAERMTRQADEVLSKMATKYKNFASTKYPYGSEYSFDNTGEEAVYMLAELNLGSDRANALRMMRDIVAKTRATRGQMPVWYLYADPTTILGESWWQSQYSAALAGYAMDDYSNRTSALQMGADAVSSSQRSVLERLNYGAKLMNLANVNSGQISDVAANIGASAWTYQAEKGALGTLGVGGGPGVQFLNGWRGMTGESDLGLWGAVQTMSTDLVTDDPIFGTAAYGGSESSDQYSYTVLPSDGVQQRLNLVTQQLSVQLGSDRYTQAIIGKNSADLRLVSGTAHTGVLQVSGMAQGSYAVVVDGTSQGTVDNHTPAGAIASPLQVSYAVPAGSSFILHLVSLPPDANARRR</sequence>
<keyword evidence="2" id="KW-1185">Reference proteome</keyword>
<evidence type="ECO:0000313" key="1">
    <source>
        <dbReference type="EMBL" id="AGW42066.1"/>
    </source>
</evidence>
<dbReference type="RefSeq" id="WP_021755562.1">
    <property type="nucleotide sequence ID" value="NC_022438.1"/>
</dbReference>
<organism evidence="1 2">
    <name type="scientific">Leifsonia xyli subsp. cynodontis DSM 46306</name>
    <dbReference type="NCBI Taxonomy" id="1389489"/>
    <lineage>
        <taxon>Bacteria</taxon>
        <taxon>Bacillati</taxon>
        <taxon>Actinomycetota</taxon>
        <taxon>Actinomycetes</taxon>
        <taxon>Micrococcales</taxon>
        <taxon>Microbacteriaceae</taxon>
        <taxon>Leifsonia</taxon>
    </lineage>
</organism>
<protein>
    <submittedName>
        <fullName evidence="1">Uncharacterized protein</fullName>
    </submittedName>
</protein>
<gene>
    <name evidence="1" type="ORF">O159_20840</name>
</gene>
<reference evidence="1 2" key="1">
    <citation type="journal article" date="2013" name="Genome Announc.">
        <title>Complete Genome Sequence of Leifsonia xyli subsp. cynodontis Strain DSM46306, a Gram-Positive Bacterial Pathogen of Grasses.</title>
        <authorList>
            <person name="Monteiro-Vitorello C.B."/>
            <person name="Zerillo M.M."/>
            <person name="Van Sluys M.A."/>
            <person name="Camargo L.E."/>
            <person name="Kitajima J.P."/>
        </authorList>
    </citation>
    <scope>NUCLEOTIDE SEQUENCE [LARGE SCALE GENOMIC DNA]</scope>
    <source>
        <strain evidence="1 2">DSM 46306</strain>
    </source>
</reference>
<dbReference type="Pfam" id="PF18951">
    <property type="entry name" value="DUF5695"/>
    <property type="match status" value="1"/>
</dbReference>
<dbReference type="PATRIC" id="fig|1389489.3.peg.1999"/>